<dbReference type="SUPFAM" id="SSF48452">
    <property type="entry name" value="TPR-like"/>
    <property type="match status" value="1"/>
</dbReference>
<evidence type="ECO:0000256" key="1">
    <source>
        <dbReference type="ARBA" id="ARBA00022737"/>
    </source>
</evidence>
<dbReference type="Gene3D" id="1.25.40.10">
    <property type="entry name" value="Tetratricopeptide repeat domain"/>
    <property type="match status" value="1"/>
</dbReference>
<dbReference type="CDD" id="cd07302">
    <property type="entry name" value="CHD"/>
    <property type="match status" value="1"/>
</dbReference>
<feature type="repeat" description="TPR" evidence="3">
    <location>
        <begin position="426"/>
        <end position="459"/>
    </location>
</feature>
<dbReference type="PANTHER" id="PTHR43081">
    <property type="entry name" value="ADENYLATE CYCLASE, TERMINAL-DIFFERENTIATION SPECIFIC-RELATED"/>
    <property type="match status" value="1"/>
</dbReference>
<dbReference type="Pfam" id="PF00211">
    <property type="entry name" value="Guanylate_cyc"/>
    <property type="match status" value="1"/>
</dbReference>
<proteinExistence type="predicted"/>
<dbReference type="EMBL" id="BLIV01000002">
    <property type="protein sequence ID" value="GFE49713.1"/>
    <property type="molecule type" value="Genomic_DNA"/>
</dbReference>
<keyword evidence="2 3" id="KW-0802">TPR repeat</keyword>
<dbReference type="AlphaFoldDB" id="A0A640VN87"/>
<dbReference type="GO" id="GO:0035556">
    <property type="term" value="P:intracellular signal transduction"/>
    <property type="evidence" value="ECO:0007669"/>
    <property type="project" value="InterPro"/>
</dbReference>
<name>A0A640VN87_9RHOB</name>
<dbReference type="PROSITE" id="PS50005">
    <property type="entry name" value="TPR"/>
    <property type="match status" value="2"/>
</dbReference>
<evidence type="ECO:0000256" key="2">
    <source>
        <dbReference type="ARBA" id="ARBA00022803"/>
    </source>
</evidence>
<dbReference type="InterPro" id="IPR011990">
    <property type="entry name" value="TPR-like_helical_dom_sf"/>
</dbReference>
<dbReference type="PROSITE" id="PS50125">
    <property type="entry name" value="GUANYLATE_CYCLASE_2"/>
    <property type="match status" value="1"/>
</dbReference>
<dbReference type="SUPFAM" id="SSF55073">
    <property type="entry name" value="Nucleotide cyclase"/>
    <property type="match status" value="1"/>
</dbReference>
<evidence type="ECO:0000313" key="6">
    <source>
        <dbReference type="Proteomes" id="UP000436522"/>
    </source>
</evidence>
<dbReference type="GO" id="GO:0004016">
    <property type="term" value="F:adenylate cyclase activity"/>
    <property type="evidence" value="ECO:0007669"/>
    <property type="project" value="UniProtKB-ARBA"/>
</dbReference>
<reference evidence="5 6" key="1">
    <citation type="submission" date="2019-12" db="EMBL/GenBank/DDBJ databases">
        <title>Roseobacter cerasinus sp. nov., isolated from seawater around aquaculture.</title>
        <authorList>
            <person name="Muramatsu S."/>
            <person name="Takabe Y."/>
            <person name="Mori K."/>
            <person name="Takaichi S."/>
            <person name="Hanada S."/>
        </authorList>
    </citation>
    <scope>NUCLEOTIDE SEQUENCE [LARGE SCALE GENOMIC DNA]</scope>
    <source>
        <strain evidence="5 6">AI77</strain>
    </source>
</reference>
<dbReference type="InterPro" id="IPR019734">
    <property type="entry name" value="TPR_rpt"/>
</dbReference>
<dbReference type="Pfam" id="PF07719">
    <property type="entry name" value="TPR_2"/>
    <property type="match status" value="1"/>
</dbReference>
<protein>
    <submittedName>
        <fullName evidence="5">Guanylyl cyclase</fullName>
    </submittedName>
</protein>
<evidence type="ECO:0000256" key="3">
    <source>
        <dbReference type="PROSITE-ProRule" id="PRU00339"/>
    </source>
</evidence>
<dbReference type="InterPro" id="IPR050697">
    <property type="entry name" value="Adenylyl/Guanylyl_Cyclase_3/4"/>
</dbReference>
<evidence type="ECO:0000313" key="5">
    <source>
        <dbReference type="EMBL" id="GFE49713.1"/>
    </source>
</evidence>
<feature type="domain" description="Guanylate cyclase" evidence="4">
    <location>
        <begin position="13"/>
        <end position="127"/>
    </location>
</feature>
<keyword evidence="6" id="KW-1185">Reference proteome</keyword>
<gene>
    <name evidence="5" type="ORF">So717_14660</name>
</gene>
<dbReference type="Gene3D" id="3.30.70.1230">
    <property type="entry name" value="Nucleotide cyclase"/>
    <property type="match status" value="1"/>
</dbReference>
<accession>A0A640VN87</accession>
<dbReference type="GO" id="GO:0006171">
    <property type="term" value="P:cAMP biosynthetic process"/>
    <property type="evidence" value="ECO:0007669"/>
    <property type="project" value="TreeGrafter"/>
</dbReference>
<dbReference type="RefSeq" id="WP_159975564.1">
    <property type="nucleotide sequence ID" value="NZ_BLIV01000002.1"/>
</dbReference>
<sequence>MEPSQVTHYGLTTVLVADIYGFSRLMSRDEEETSIRVSRAIDLIRQLAIDYGGTIKNIAGDGVLALFDSVSNSVQFAVAMQQEFLNDAVWNSGSDPLSFRIGINMGEVREGHFGMHGHAINVAARLQGLAKPGGICVSEVVSRVARDQLQLPLKSLGTPVLKNIDDQIEVFEIEPKALSIRAPAEAPTIIERVTTLQDLPDNSVAVLPLENLSGQPQNAHLCNGVTGDIISNLTRFKALHVIAQQSSNLFAGRHMPISDIGRLLGVRYLATGGFQRSNNQLRVQIQLLEAESGRSVWGETFSGNIEDIFTFQDEITAIIASCLSVKIDKAERQRQQRKAPSDLQAYGLILRGRDVYAQPRRELNLHARRLFEQASAIDPDYAASYTSISRTSNDAWRFNWVDHPDGALDDAISNAEMALRLDPDDARGHAALGNACLYKRRHDESLAAYERAIQFNPNDADILAEMGHSAGVYGEPERAVELIKRAMQLNPFYPDWYLWHLGEAYFDMSDYEEAIRTLTQMRDKTDAYRMLTASNALLGRMDVAKRHAAQILKTHPEFTLTHWENVPPDRNPGPRDRLIEGLKKAGLE</sequence>
<keyword evidence="1" id="KW-0677">Repeat</keyword>
<organism evidence="5 6">
    <name type="scientific">Roseobacter cerasinus</name>
    <dbReference type="NCBI Taxonomy" id="2602289"/>
    <lineage>
        <taxon>Bacteria</taxon>
        <taxon>Pseudomonadati</taxon>
        <taxon>Pseudomonadota</taxon>
        <taxon>Alphaproteobacteria</taxon>
        <taxon>Rhodobacterales</taxon>
        <taxon>Roseobacteraceae</taxon>
        <taxon>Roseobacter</taxon>
    </lineage>
</organism>
<dbReference type="Proteomes" id="UP000436522">
    <property type="component" value="Unassembled WGS sequence"/>
</dbReference>
<feature type="repeat" description="TPR" evidence="3">
    <location>
        <begin position="460"/>
        <end position="493"/>
    </location>
</feature>
<comment type="caution">
    <text evidence="5">The sequence shown here is derived from an EMBL/GenBank/DDBJ whole genome shotgun (WGS) entry which is preliminary data.</text>
</comment>
<dbReference type="InterPro" id="IPR001054">
    <property type="entry name" value="A/G_cyclase"/>
</dbReference>
<dbReference type="InterPro" id="IPR029787">
    <property type="entry name" value="Nucleotide_cyclase"/>
</dbReference>
<dbReference type="InterPro" id="IPR013105">
    <property type="entry name" value="TPR_2"/>
</dbReference>
<dbReference type="PANTHER" id="PTHR43081:SF19">
    <property type="entry name" value="PH-SENSITIVE ADENYLATE CYCLASE RV1264"/>
    <property type="match status" value="1"/>
</dbReference>
<dbReference type="SMART" id="SM00028">
    <property type="entry name" value="TPR"/>
    <property type="match status" value="3"/>
</dbReference>
<evidence type="ECO:0000259" key="4">
    <source>
        <dbReference type="PROSITE" id="PS50125"/>
    </source>
</evidence>
<dbReference type="OrthoDB" id="54411at2"/>